<keyword evidence="3" id="KW-0653">Protein transport</keyword>
<evidence type="ECO:0000313" key="6">
    <source>
        <dbReference type="Proteomes" id="UP000233837"/>
    </source>
</evidence>
<dbReference type="InterPro" id="IPR046364">
    <property type="entry name" value="Exo70_C"/>
</dbReference>
<dbReference type="GO" id="GO:0015031">
    <property type="term" value="P:protein transport"/>
    <property type="evidence" value="ECO:0007669"/>
    <property type="project" value="UniProtKB-KW"/>
</dbReference>
<protein>
    <recommendedName>
        <fullName evidence="3">Exocyst subunit Exo70 family protein</fullName>
    </recommendedName>
</protein>
<reference evidence="5 6" key="2">
    <citation type="journal article" date="2017" name="Nature">
        <title>The Apostasia genome and the evolution of orchids.</title>
        <authorList>
            <person name="Zhang G.Q."/>
            <person name="Liu K.W."/>
            <person name="Li Z."/>
            <person name="Lohaus R."/>
            <person name="Hsiao Y.Y."/>
            <person name="Niu S.C."/>
            <person name="Wang J.Y."/>
            <person name="Lin Y.C."/>
            <person name="Xu Q."/>
            <person name="Chen L.J."/>
            <person name="Yoshida K."/>
            <person name="Fujiwara S."/>
            <person name="Wang Z.W."/>
            <person name="Zhang Y.Q."/>
            <person name="Mitsuda N."/>
            <person name="Wang M."/>
            <person name="Liu G.H."/>
            <person name="Pecoraro L."/>
            <person name="Huang H.X."/>
            <person name="Xiao X.J."/>
            <person name="Lin M."/>
            <person name="Wu X.Y."/>
            <person name="Wu W.L."/>
            <person name="Chen Y.Y."/>
            <person name="Chang S.B."/>
            <person name="Sakamoto S."/>
            <person name="Ohme-Takagi M."/>
            <person name="Yagi M."/>
            <person name="Zeng S.J."/>
            <person name="Shen C.Y."/>
            <person name="Yeh C.M."/>
            <person name="Luo Y.B."/>
            <person name="Tsai W.C."/>
            <person name="Van de Peer Y."/>
            <person name="Liu Z.J."/>
        </authorList>
    </citation>
    <scope>NUCLEOTIDE SEQUENCE [LARGE SCALE GENOMIC DNA]</scope>
    <source>
        <tissue evidence="5">The whole plant</tissue>
    </source>
</reference>
<dbReference type="STRING" id="906689.A0A2I0WJS4"/>
<keyword evidence="2 3" id="KW-0813">Transport</keyword>
<comment type="similarity">
    <text evidence="1 3">Belongs to the EXO70 family.</text>
</comment>
<comment type="function">
    <text evidence="3">Component of the exocyst complex.</text>
</comment>
<evidence type="ECO:0000259" key="4">
    <source>
        <dbReference type="Pfam" id="PF03081"/>
    </source>
</evidence>
<accession>A0A2I0WJS4</accession>
<dbReference type="EMBL" id="KZ502564">
    <property type="protein sequence ID" value="PKU75915.1"/>
    <property type="molecule type" value="Genomic_DNA"/>
</dbReference>
<evidence type="ECO:0000256" key="2">
    <source>
        <dbReference type="ARBA" id="ARBA00022448"/>
    </source>
</evidence>
<keyword evidence="3" id="KW-0268">Exocytosis</keyword>
<proteinExistence type="inferred from homology"/>
<evidence type="ECO:0000313" key="5">
    <source>
        <dbReference type="EMBL" id="PKU75915.1"/>
    </source>
</evidence>
<dbReference type="PANTHER" id="PTHR12542">
    <property type="entry name" value="EXOCYST COMPLEX PROTEIN EXO70"/>
    <property type="match status" value="1"/>
</dbReference>
<evidence type="ECO:0000256" key="3">
    <source>
        <dbReference type="RuleBase" id="RU365026"/>
    </source>
</evidence>
<organism evidence="5 6">
    <name type="scientific">Dendrobium catenatum</name>
    <dbReference type="NCBI Taxonomy" id="906689"/>
    <lineage>
        <taxon>Eukaryota</taxon>
        <taxon>Viridiplantae</taxon>
        <taxon>Streptophyta</taxon>
        <taxon>Embryophyta</taxon>
        <taxon>Tracheophyta</taxon>
        <taxon>Spermatophyta</taxon>
        <taxon>Magnoliopsida</taxon>
        <taxon>Liliopsida</taxon>
        <taxon>Asparagales</taxon>
        <taxon>Orchidaceae</taxon>
        <taxon>Epidendroideae</taxon>
        <taxon>Malaxideae</taxon>
        <taxon>Dendrobiinae</taxon>
        <taxon>Dendrobium</taxon>
    </lineage>
</organism>
<feature type="domain" description="Exocyst complex subunit Exo70 C-terminal" evidence="4">
    <location>
        <begin position="197"/>
        <end position="358"/>
    </location>
</feature>
<dbReference type="OrthoDB" id="1922221at2759"/>
<dbReference type="PANTHER" id="PTHR12542:SF49">
    <property type="entry name" value="EXOCYST SUBUNIT EXO70 FAMILY PROTEIN"/>
    <property type="match status" value="1"/>
</dbReference>
<dbReference type="GO" id="GO:0000145">
    <property type="term" value="C:exocyst"/>
    <property type="evidence" value="ECO:0007669"/>
    <property type="project" value="InterPro"/>
</dbReference>
<dbReference type="InterPro" id="IPR004140">
    <property type="entry name" value="Exo70"/>
</dbReference>
<dbReference type="SUPFAM" id="SSF74788">
    <property type="entry name" value="Cullin repeat-like"/>
    <property type="match status" value="1"/>
</dbReference>
<dbReference type="Gene3D" id="1.20.1280.170">
    <property type="entry name" value="Exocyst complex component Exo70"/>
    <property type="match status" value="1"/>
</dbReference>
<dbReference type="GO" id="GO:0005546">
    <property type="term" value="F:phosphatidylinositol-4,5-bisphosphate binding"/>
    <property type="evidence" value="ECO:0007669"/>
    <property type="project" value="InterPro"/>
</dbReference>
<sequence>MTESEARLGILLEKIVNWDSDQSMIWDRDHDETSEFFQVVSEVQQLVDKLTTSPVYNKLLCYADSTLQMAMDRLEEFVHLLRQYRQPLVPDHMSFRSMEEELSEDFSTSSFEEEAIQGKSHHESSRRSEDFLVDLIHPDVLCNLRCIAETMFSAKFDRECCQAYISVRKDALDECLSVLRIEEVLQLEWSSLNSMIKRWNRALKVFIRVYLSSESRPCDLIFGELSVSLRQSFFVEISKSSIMQFLNLGEAIAVGPLKPEKLFRILDMHEGLAALLTDIESLFPNESGSFIVNECNEILSRLGEYVRGTFSAVKNAILRNTSTTGFAGGGVHPLTKYAMNYIKALADYRVTMNALFDEQIPLSLA</sequence>
<evidence type="ECO:0000256" key="1">
    <source>
        <dbReference type="ARBA" id="ARBA00006756"/>
    </source>
</evidence>
<name>A0A2I0WJS4_9ASPA</name>
<dbReference type="AlphaFoldDB" id="A0A2I0WJS4"/>
<dbReference type="Proteomes" id="UP000233837">
    <property type="component" value="Unassembled WGS sequence"/>
</dbReference>
<dbReference type="GO" id="GO:0006887">
    <property type="term" value="P:exocytosis"/>
    <property type="evidence" value="ECO:0007669"/>
    <property type="project" value="UniProtKB-KW"/>
</dbReference>
<dbReference type="Pfam" id="PF03081">
    <property type="entry name" value="Exo70_C"/>
    <property type="match status" value="1"/>
</dbReference>
<dbReference type="InterPro" id="IPR016159">
    <property type="entry name" value="Cullin_repeat-like_dom_sf"/>
</dbReference>
<keyword evidence="6" id="KW-1185">Reference proteome</keyword>
<gene>
    <name evidence="5" type="ORF">MA16_Dca005962</name>
</gene>
<reference evidence="5 6" key="1">
    <citation type="journal article" date="2016" name="Sci. Rep.">
        <title>The Dendrobium catenatum Lindl. genome sequence provides insights into polysaccharide synthase, floral development and adaptive evolution.</title>
        <authorList>
            <person name="Zhang G.Q."/>
            <person name="Xu Q."/>
            <person name="Bian C."/>
            <person name="Tsai W.C."/>
            <person name="Yeh C.M."/>
            <person name="Liu K.W."/>
            <person name="Yoshida K."/>
            <person name="Zhang L.S."/>
            <person name="Chang S.B."/>
            <person name="Chen F."/>
            <person name="Shi Y."/>
            <person name="Su Y.Y."/>
            <person name="Zhang Y.Q."/>
            <person name="Chen L.J."/>
            <person name="Yin Y."/>
            <person name="Lin M."/>
            <person name="Huang H."/>
            <person name="Deng H."/>
            <person name="Wang Z.W."/>
            <person name="Zhu S.L."/>
            <person name="Zhao X."/>
            <person name="Deng C."/>
            <person name="Niu S.C."/>
            <person name="Huang J."/>
            <person name="Wang M."/>
            <person name="Liu G.H."/>
            <person name="Yang H.J."/>
            <person name="Xiao X.J."/>
            <person name="Hsiao Y.Y."/>
            <person name="Wu W.L."/>
            <person name="Chen Y.Y."/>
            <person name="Mitsuda N."/>
            <person name="Ohme-Takagi M."/>
            <person name="Luo Y.B."/>
            <person name="Van de Peer Y."/>
            <person name="Liu Z.J."/>
        </authorList>
    </citation>
    <scope>NUCLEOTIDE SEQUENCE [LARGE SCALE GENOMIC DNA]</scope>
    <source>
        <tissue evidence="5">The whole plant</tissue>
    </source>
</reference>